<gene>
    <name evidence="1" type="ORF">HCBG_03823</name>
</gene>
<dbReference type="HOGENOM" id="CLU_2222461_0_0_1"/>
<dbReference type="Proteomes" id="UP000001631">
    <property type="component" value="Unassembled WGS sequence"/>
</dbReference>
<dbReference type="AlphaFoldDB" id="C0NKZ3"/>
<protein>
    <submittedName>
        <fullName evidence="1">Uncharacterized protein</fullName>
    </submittedName>
</protein>
<reference evidence="1" key="1">
    <citation type="submission" date="2009-02" db="EMBL/GenBank/DDBJ databases">
        <title>The Genome Sequence of Ajellomyces capsulatus strain G186AR.</title>
        <authorList>
            <consortium name="The Broad Institute Genome Sequencing Platform"/>
            <person name="Champion M."/>
            <person name="Cuomo C."/>
            <person name="Ma L.-J."/>
            <person name="Henn M.R."/>
            <person name="Sil A."/>
            <person name="Goldman B."/>
            <person name="Young S.K."/>
            <person name="Kodira C.D."/>
            <person name="Zeng Q."/>
            <person name="Koehrsen M."/>
            <person name="Alvarado L."/>
            <person name="Berlin A."/>
            <person name="Borenstein D."/>
            <person name="Chen Z."/>
            <person name="Engels R."/>
            <person name="Freedman E."/>
            <person name="Gellesch M."/>
            <person name="Goldberg J."/>
            <person name="Griggs A."/>
            <person name="Gujja S."/>
            <person name="Heiman D."/>
            <person name="Hepburn T."/>
            <person name="Howarth C."/>
            <person name="Jen D."/>
            <person name="Larson L."/>
            <person name="Lewis B."/>
            <person name="Mehta T."/>
            <person name="Park D."/>
            <person name="Pearson M."/>
            <person name="Roberts A."/>
            <person name="Saif S."/>
            <person name="Shea T."/>
            <person name="Shenoy N."/>
            <person name="Sisk P."/>
            <person name="Stolte C."/>
            <person name="Sykes S."/>
            <person name="Walk T."/>
            <person name="White J."/>
            <person name="Yandava C."/>
            <person name="Klein B."/>
            <person name="McEwen J.G."/>
            <person name="Puccia R."/>
            <person name="Goldman G.H."/>
            <person name="Felipe M.S."/>
            <person name="Nino-Vega G."/>
            <person name="San-Blas G."/>
            <person name="Taylor J."/>
            <person name="Mendoza L."/>
            <person name="Galagan J."/>
            <person name="Nusbaum C."/>
            <person name="Birren B."/>
        </authorList>
    </citation>
    <scope>NUCLEOTIDE SEQUENCE</scope>
    <source>
        <strain evidence="1">G186AR</strain>
    </source>
</reference>
<keyword evidence="2" id="KW-1185">Reference proteome</keyword>
<proteinExistence type="predicted"/>
<dbReference type="RefSeq" id="XP_045289015.1">
    <property type="nucleotide sequence ID" value="XM_045430872.1"/>
</dbReference>
<organism evidence="1 2">
    <name type="scientific">Ajellomyces capsulatus (strain G186AR / H82 / ATCC MYA-2454 / RMSCC 2432)</name>
    <name type="common">Darling's disease fungus</name>
    <name type="synonym">Histoplasma capsulatum</name>
    <dbReference type="NCBI Taxonomy" id="447093"/>
    <lineage>
        <taxon>Eukaryota</taxon>
        <taxon>Fungi</taxon>
        <taxon>Dikarya</taxon>
        <taxon>Ascomycota</taxon>
        <taxon>Pezizomycotina</taxon>
        <taxon>Eurotiomycetes</taxon>
        <taxon>Eurotiomycetidae</taxon>
        <taxon>Onygenales</taxon>
        <taxon>Ajellomycetaceae</taxon>
        <taxon>Histoplasma</taxon>
    </lineage>
</organism>
<evidence type="ECO:0000313" key="1">
    <source>
        <dbReference type="EMBL" id="EEH08534.1"/>
    </source>
</evidence>
<name>C0NKZ3_AJECG</name>
<dbReference type="GeneID" id="69036839"/>
<dbReference type="EMBL" id="GG663366">
    <property type="protein sequence ID" value="EEH08534.1"/>
    <property type="molecule type" value="Genomic_DNA"/>
</dbReference>
<dbReference type="InParanoid" id="C0NKZ3"/>
<accession>C0NKZ3</accession>
<evidence type="ECO:0000313" key="2">
    <source>
        <dbReference type="Proteomes" id="UP000001631"/>
    </source>
</evidence>
<sequence length="106" mass="11996">MAINNNKLKVHRRWILFCVQLPGTQVSTLLCLEIPSQSDHWTSMRGKQNWCEQADIYHPGLCFSCPLLVWVASVSQFHEDPGIRYRFCRGSANNRGGVGNDGNCCL</sequence>